<keyword evidence="2" id="KW-1185">Reference proteome</keyword>
<accession>A0ACC3DR37</accession>
<proteinExistence type="predicted"/>
<dbReference type="EMBL" id="JAWDJW010001312">
    <property type="protein sequence ID" value="KAK3079188.1"/>
    <property type="molecule type" value="Genomic_DNA"/>
</dbReference>
<evidence type="ECO:0000313" key="2">
    <source>
        <dbReference type="Proteomes" id="UP001186974"/>
    </source>
</evidence>
<organism evidence="1 2">
    <name type="scientific">Coniosporium uncinatum</name>
    <dbReference type="NCBI Taxonomy" id="93489"/>
    <lineage>
        <taxon>Eukaryota</taxon>
        <taxon>Fungi</taxon>
        <taxon>Dikarya</taxon>
        <taxon>Ascomycota</taxon>
        <taxon>Pezizomycotina</taxon>
        <taxon>Dothideomycetes</taxon>
        <taxon>Dothideomycetes incertae sedis</taxon>
        <taxon>Coniosporium</taxon>
    </lineage>
</organism>
<name>A0ACC3DR37_9PEZI</name>
<sequence>MSEGAGCHQESTGDAELLSGADWFIDGIVEGIEGIEDETTEGIEDGSEGVIGSVVGFTIGTDDACEVMYVSAWEVDEFKVRMSDDMVLRDPAELTIGMTSMNVLVVQGDEETREKLVTVVAQQVVESVEDWGCIEGAGIEGVESGDKIEGISVDEPSWEVRALETETVDVEVPDAVHLVSVIVIDVVTFAEVLVLQLQEGFGKISPFTAVSMQTQPSGVEVGMAGVVMIERLD</sequence>
<gene>
    <name evidence="1" type="ORF">LTS18_005519</name>
</gene>
<reference evidence="1" key="1">
    <citation type="submission" date="2024-09" db="EMBL/GenBank/DDBJ databases">
        <title>Black Yeasts Isolated from many extreme environments.</title>
        <authorList>
            <person name="Coleine C."/>
            <person name="Stajich J.E."/>
            <person name="Selbmann L."/>
        </authorList>
    </citation>
    <scope>NUCLEOTIDE SEQUENCE</scope>
    <source>
        <strain evidence="1">CCFEE 5737</strain>
    </source>
</reference>
<comment type="caution">
    <text evidence="1">The sequence shown here is derived from an EMBL/GenBank/DDBJ whole genome shotgun (WGS) entry which is preliminary data.</text>
</comment>
<protein>
    <submittedName>
        <fullName evidence="1">Uncharacterized protein</fullName>
    </submittedName>
</protein>
<dbReference type="Proteomes" id="UP001186974">
    <property type="component" value="Unassembled WGS sequence"/>
</dbReference>
<evidence type="ECO:0000313" key="1">
    <source>
        <dbReference type="EMBL" id="KAK3079188.1"/>
    </source>
</evidence>